<keyword evidence="1" id="KW-0472">Membrane</keyword>
<dbReference type="AlphaFoldDB" id="A0A671Z2F3"/>
<protein>
    <submittedName>
        <fullName evidence="2">Uncharacterized protein</fullName>
    </submittedName>
</protein>
<dbReference type="Gene3D" id="1.10.150.50">
    <property type="entry name" value="Transcription Factor, Ets-1"/>
    <property type="match status" value="1"/>
</dbReference>
<accession>A0A671Z2F3</accession>
<reference evidence="2" key="3">
    <citation type="submission" date="2025-09" db="UniProtKB">
        <authorList>
            <consortium name="Ensembl"/>
        </authorList>
    </citation>
    <scope>IDENTIFICATION</scope>
</reference>
<proteinExistence type="predicted"/>
<feature type="transmembrane region" description="Helical" evidence="1">
    <location>
        <begin position="54"/>
        <end position="77"/>
    </location>
</feature>
<reference evidence="2" key="1">
    <citation type="submission" date="2021-04" db="EMBL/GenBank/DDBJ databases">
        <authorList>
            <consortium name="Wellcome Sanger Institute Data Sharing"/>
        </authorList>
    </citation>
    <scope>NUCLEOTIDE SEQUENCE [LARGE SCALE GENOMIC DNA]</scope>
</reference>
<dbReference type="InterPro" id="IPR013761">
    <property type="entry name" value="SAM/pointed_sf"/>
</dbReference>
<dbReference type="InParanoid" id="A0A671Z2F3"/>
<evidence type="ECO:0000313" key="2">
    <source>
        <dbReference type="Ensembl" id="ENSSAUP00010069163.1"/>
    </source>
</evidence>
<keyword evidence="1" id="KW-0812">Transmembrane</keyword>
<evidence type="ECO:0000313" key="3">
    <source>
        <dbReference type="Proteomes" id="UP000472265"/>
    </source>
</evidence>
<organism evidence="2 3">
    <name type="scientific">Sparus aurata</name>
    <name type="common">Gilthead sea bream</name>
    <dbReference type="NCBI Taxonomy" id="8175"/>
    <lineage>
        <taxon>Eukaryota</taxon>
        <taxon>Metazoa</taxon>
        <taxon>Chordata</taxon>
        <taxon>Craniata</taxon>
        <taxon>Vertebrata</taxon>
        <taxon>Euteleostomi</taxon>
        <taxon>Actinopterygii</taxon>
        <taxon>Neopterygii</taxon>
        <taxon>Teleostei</taxon>
        <taxon>Neoteleostei</taxon>
        <taxon>Acanthomorphata</taxon>
        <taxon>Eupercaria</taxon>
        <taxon>Spariformes</taxon>
        <taxon>Sparidae</taxon>
        <taxon>Sparus</taxon>
    </lineage>
</organism>
<dbReference type="GeneTree" id="ENSGT00990000213760"/>
<name>A0A671Z2F3_SPAAU</name>
<evidence type="ECO:0000256" key="1">
    <source>
        <dbReference type="SAM" id="Phobius"/>
    </source>
</evidence>
<dbReference type="Ensembl" id="ENSSAUT00010072386.1">
    <property type="protein sequence ID" value="ENSSAUP00010069163.1"/>
    <property type="gene ID" value="ENSSAUG00010027410.1"/>
</dbReference>
<reference evidence="2" key="2">
    <citation type="submission" date="2025-08" db="UniProtKB">
        <authorList>
            <consortium name="Ensembl"/>
        </authorList>
    </citation>
    <scope>IDENTIFICATION</scope>
</reference>
<keyword evidence="3" id="KW-1185">Reference proteome</keyword>
<keyword evidence="1" id="KW-1133">Transmembrane helix</keyword>
<dbReference type="Proteomes" id="UP000472265">
    <property type="component" value="Chromosome 18"/>
</dbReference>
<sequence>MSLSNVPSQVDVMGWNPQNLADYMKRLKLSGCDKAVMKAGITGAQFMVSVSKPVVAFALICYSEIFRQMYLLCIYYISY</sequence>